<evidence type="ECO:0000256" key="5">
    <source>
        <dbReference type="ARBA" id="ARBA00022490"/>
    </source>
</evidence>
<evidence type="ECO:0000256" key="12">
    <source>
        <dbReference type="ARBA" id="ARBA00023273"/>
    </source>
</evidence>
<dbReference type="PANTHER" id="PTHR19265">
    <property type="entry name" value="MEIOSIS-SPECIFIC NUCLEAR STRUCTURAL PROTEIN 1"/>
    <property type="match status" value="1"/>
</dbReference>
<feature type="coiled-coil region" evidence="14">
    <location>
        <begin position="134"/>
        <end position="264"/>
    </location>
</feature>
<evidence type="ECO:0000256" key="9">
    <source>
        <dbReference type="ARBA" id="ARBA00023212"/>
    </source>
</evidence>
<evidence type="ECO:0000256" key="7">
    <source>
        <dbReference type="ARBA" id="ARBA00023054"/>
    </source>
</evidence>
<dbReference type="InterPro" id="IPR043597">
    <property type="entry name" value="TPH_dom"/>
</dbReference>
<dbReference type="InterPro" id="IPR026504">
    <property type="entry name" value="MNS1"/>
</dbReference>
<sequence length="494" mass="60895">MRYAAKNPYFQQVENHNFNEMTRREFQKEVDEDRNARLRYESDVRSSCRRKHRIQKQADKEFLTVENIYNTEKKKEKIKTDKLNMDAIAHALKRQKESEICDEKNRQGLRENSPEIRELMVKLRTAIINQNLDNQIHEKAKKEATDKMERLMEEEQVLKKDREAKAKAEELERAKMEELRSYRELAQQQLEERNRRRKLLAEAERINDKELMMEAQRKNKEEWIRQETERREKMQRQREEIEEFIKQREKMKELERLREEEEKRRIENYKHDVDERLNRAIEEQKRRDAEREKIAENLAVQIQKDKREREDYEQLVIDLAEEKELERLKQREIEEAEKIRKQHEEIIQYMKEHEEAKRKKMRLSEEEDRRLKLQIAEDQKKLTELAELEQEKNRLRIDNYRRELARQLVEKRKMYEAARQAELFRLKLEQEREARRQEMIEEERRKLVVNHILKMGPESIKYLPKGVLREDDLNYLPQVYRDAIFKSGNLEKIL</sequence>
<keyword evidence="5" id="KW-0963">Cytoplasm</keyword>
<organism evidence="16 17">
    <name type="scientific">Tritrichomonas musculus</name>
    <dbReference type="NCBI Taxonomy" id="1915356"/>
    <lineage>
        <taxon>Eukaryota</taxon>
        <taxon>Metamonada</taxon>
        <taxon>Parabasalia</taxon>
        <taxon>Tritrichomonadida</taxon>
        <taxon>Tritrichomonadidae</taxon>
        <taxon>Tritrichomonas</taxon>
    </lineage>
</organism>
<protein>
    <recommendedName>
        <fullName evidence="4">Meiosis-specific nuclear structural protein 1</fullName>
    </recommendedName>
</protein>
<dbReference type="PANTHER" id="PTHR19265:SF0">
    <property type="entry name" value="MEIOSIS-SPECIFIC NUCLEAR STRUCTURAL PROTEIN 1"/>
    <property type="match status" value="1"/>
</dbReference>
<evidence type="ECO:0000256" key="3">
    <source>
        <dbReference type="ARBA" id="ARBA00009158"/>
    </source>
</evidence>
<evidence type="ECO:0000313" key="17">
    <source>
        <dbReference type="Proteomes" id="UP001470230"/>
    </source>
</evidence>
<accession>A0ABR2IL18</accession>
<reference evidence="16 17" key="1">
    <citation type="submission" date="2024-04" db="EMBL/GenBank/DDBJ databases">
        <title>Tritrichomonas musculus Genome.</title>
        <authorList>
            <person name="Alves-Ferreira E."/>
            <person name="Grigg M."/>
            <person name="Lorenzi H."/>
            <person name="Galac M."/>
        </authorList>
    </citation>
    <scope>NUCLEOTIDE SEQUENCE [LARGE SCALE GENOMIC DNA]</scope>
    <source>
        <strain evidence="16 17">EAF2021</strain>
    </source>
</reference>
<keyword evidence="7 14" id="KW-0175">Coiled coil</keyword>
<dbReference type="Proteomes" id="UP001470230">
    <property type="component" value="Unassembled WGS sequence"/>
</dbReference>
<keyword evidence="8" id="KW-0969">Cilium</keyword>
<keyword evidence="11" id="KW-0469">Meiosis</keyword>
<evidence type="ECO:0000256" key="2">
    <source>
        <dbReference type="ARBA" id="ARBA00004611"/>
    </source>
</evidence>
<comment type="function">
    <text evidence="13">Microtubule inner protein (MIP) part of the dynein-decorated doublet microtubules (DMTs) in cilia axoneme, which is required for motile cilia beating. May play a role in the control of meiotic division and germ cell differentiation through regulation of pairing and recombination during meiosis. Required for sperm flagella assembly. May play a role in the assembly and function of the outer dynein arm-docking complex (ODA-DC). ODA-DC mediates outer dynein arms (ODA) binding onto the axonemal doublet microtubules.</text>
</comment>
<keyword evidence="12" id="KW-0966">Cell projection</keyword>
<evidence type="ECO:0000256" key="14">
    <source>
        <dbReference type="SAM" id="Coils"/>
    </source>
</evidence>
<evidence type="ECO:0000256" key="6">
    <source>
        <dbReference type="ARBA" id="ARBA00022846"/>
    </source>
</evidence>
<evidence type="ECO:0000259" key="15">
    <source>
        <dbReference type="Pfam" id="PF13868"/>
    </source>
</evidence>
<keyword evidence="9" id="KW-0206">Cytoskeleton</keyword>
<evidence type="ECO:0000256" key="4">
    <source>
        <dbReference type="ARBA" id="ARBA00014813"/>
    </source>
</evidence>
<evidence type="ECO:0000256" key="11">
    <source>
        <dbReference type="ARBA" id="ARBA00023254"/>
    </source>
</evidence>
<name>A0ABR2IL18_9EUKA</name>
<evidence type="ECO:0000256" key="13">
    <source>
        <dbReference type="ARBA" id="ARBA00046114"/>
    </source>
</evidence>
<gene>
    <name evidence="16" type="ORF">M9Y10_010499</name>
</gene>
<feature type="coiled-coil region" evidence="14">
    <location>
        <begin position="295"/>
        <end position="445"/>
    </location>
</feature>
<evidence type="ECO:0000256" key="8">
    <source>
        <dbReference type="ARBA" id="ARBA00023069"/>
    </source>
</evidence>
<dbReference type="Pfam" id="PF13868">
    <property type="entry name" value="TPH"/>
    <property type="match status" value="1"/>
</dbReference>
<evidence type="ECO:0000313" key="16">
    <source>
        <dbReference type="EMBL" id="KAK8864972.1"/>
    </source>
</evidence>
<comment type="similarity">
    <text evidence="3">Belongs to the MNS1 family.</text>
</comment>
<dbReference type="EMBL" id="JAPFFF010000016">
    <property type="protein sequence ID" value="KAK8864972.1"/>
    <property type="molecule type" value="Genomic_DNA"/>
</dbReference>
<feature type="domain" description="Trichohyalin-plectin-homology" evidence="15">
    <location>
        <begin position="109"/>
        <end position="464"/>
    </location>
</feature>
<comment type="caution">
    <text evidence="16">The sequence shown here is derived from an EMBL/GenBank/DDBJ whole genome shotgun (WGS) entry which is preliminary data.</text>
</comment>
<keyword evidence="6" id="KW-0282">Flagellum</keyword>
<proteinExistence type="inferred from homology"/>
<evidence type="ECO:0000256" key="10">
    <source>
        <dbReference type="ARBA" id="ARBA00023242"/>
    </source>
</evidence>
<evidence type="ECO:0000256" key="1">
    <source>
        <dbReference type="ARBA" id="ARBA00004123"/>
    </source>
</evidence>
<keyword evidence="17" id="KW-1185">Reference proteome</keyword>
<keyword evidence="10" id="KW-0539">Nucleus</keyword>
<comment type="subcellular location">
    <subcellularLocation>
        <location evidence="2">Cytoplasm</location>
        <location evidence="2">Cytoskeleton</location>
        <location evidence="2">Flagellum axoneme</location>
    </subcellularLocation>
    <subcellularLocation>
        <location evidence="1">Nucleus</location>
    </subcellularLocation>
</comment>